<evidence type="ECO:0000259" key="4">
    <source>
        <dbReference type="Pfam" id="PF16177"/>
    </source>
</evidence>
<gene>
    <name evidence="5" type="ORF">G7068_04455</name>
</gene>
<dbReference type="InterPro" id="IPR000873">
    <property type="entry name" value="AMP-dep_synth/lig_dom"/>
</dbReference>
<organism evidence="5 6">
    <name type="scientific">Leucobacter viscericola</name>
    <dbReference type="NCBI Taxonomy" id="2714935"/>
    <lineage>
        <taxon>Bacteria</taxon>
        <taxon>Bacillati</taxon>
        <taxon>Actinomycetota</taxon>
        <taxon>Actinomycetes</taxon>
        <taxon>Micrococcales</taxon>
        <taxon>Microbacteriaceae</taxon>
        <taxon>Leucobacter</taxon>
    </lineage>
</organism>
<protein>
    <submittedName>
        <fullName evidence="5">Propionyl-CoA synthetase</fullName>
    </submittedName>
</protein>
<dbReference type="PROSITE" id="PS00455">
    <property type="entry name" value="AMP_BINDING"/>
    <property type="match status" value="1"/>
</dbReference>
<dbReference type="Proteomes" id="UP000502677">
    <property type="component" value="Chromosome"/>
</dbReference>
<dbReference type="Gene3D" id="3.30.300.30">
    <property type="match status" value="1"/>
</dbReference>
<dbReference type="EMBL" id="CP049863">
    <property type="protein sequence ID" value="QIK62540.1"/>
    <property type="molecule type" value="Genomic_DNA"/>
</dbReference>
<dbReference type="InterPro" id="IPR020845">
    <property type="entry name" value="AMP-binding_CS"/>
</dbReference>
<dbReference type="Gene3D" id="3.40.50.12780">
    <property type="entry name" value="N-terminal domain of ligase-like"/>
    <property type="match status" value="1"/>
</dbReference>
<dbReference type="RefSeq" id="WP_166289473.1">
    <property type="nucleotide sequence ID" value="NZ_CP049863.1"/>
</dbReference>
<feature type="domain" description="AMP-dependent synthetase/ligase" evidence="2">
    <location>
        <begin position="74"/>
        <end position="466"/>
    </location>
</feature>
<evidence type="ECO:0000259" key="2">
    <source>
        <dbReference type="Pfam" id="PF00501"/>
    </source>
</evidence>
<reference evidence="5 6" key="1">
    <citation type="submission" date="2020-03" db="EMBL/GenBank/DDBJ databases">
        <title>Leucobacter sp. nov., isolated from beetles.</title>
        <authorList>
            <person name="Hyun D.-W."/>
            <person name="Bae J.-W."/>
        </authorList>
    </citation>
    <scope>NUCLEOTIDE SEQUENCE [LARGE SCALE GENOMIC DNA]</scope>
    <source>
        <strain evidence="5 6">HDW9C</strain>
    </source>
</reference>
<dbReference type="Pfam" id="PF00501">
    <property type="entry name" value="AMP-binding"/>
    <property type="match status" value="1"/>
</dbReference>
<dbReference type="Pfam" id="PF16177">
    <property type="entry name" value="ACAS_N"/>
    <property type="match status" value="1"/>
</dbReference>
<evidence type="ECO:0000256" key="1">
    <source>
        <dbReference type="ARBA" id="ARBA00006432"/>
    </source>
</evidence>
<name>A0A6G7XD57_9MICO</name>
<feature type="domain" description="AMP-binding enzyme C-terminal" evidence="3">
    <location>
        <begin position="530"/>
        <end position="608"/>
    </location>
</feature>
<dbReference type="PANTHER" id="PTHR43347">
    <property type="entry name" value="ACYL-COA SYNTHETASE"/>
    <property type="match status" value="1"/>
</dbReference>
<evidence type="ECO:0000259" key="3">
    <source>
        <dbReference type="Pfam" id="PF13193"/>
    </source>
</evidence>
<dbReference type="GO" id="GO:0050218">
    <property type="term" value="F:propionate-CoA ligase activity"/>
    <property type="evidence" value="ECO:0007669"/>
    <property type="project" value="TreeGrafter"/>
</dbReference>
<dbReference type="InterPro" id="IPR045851">
    <property type="entry name" value="AMP-bd_C_sf"/>
</dbReference>
<dbReference type="InterPro" id="IPR042099">
    <property type="entry name" value="ANL_N_sf"/>
</dbReference>
<dbReference type="SUPFAM" id="SSF56801">
    <property type="entry name" value="Acetyl-CoA synthetase-like"/>
    <property type="match status" value="1"/>
</dbReference>
<feature type="domain" description="Acetyl-coenzyme A synthetase N-terminal" evidence="4">
    <location>
        <begin position="13"/>
        <end position="67"/>
    </location>
</feature>
<proteinExistence type="inferred from homology"/>
<comment type="similarity">
    <text evidence="1">Belongs to the ATP-dependent AMP-binding enzyme family.</text>
</comment>
<sequence>MLNHAHPAAQGSYREVWDRSQDDRAGFWLEAAEAVEWVVAPKDAIEERSLTEWRWFPGGELNMSANALDRHVDAGRGDNAALIYDSAMTGTRASISYSELRDRVARFAGALRAQGVEAGDRVLIYLPMTPEAVTAMLACARIGAIHSVVFGGFAASELAVRIQDAKPKVIVTASGGLEPNRAVEYLPLVQRAIEICGGAAAGVQAVIVRDRDAVPGSAADYASETSARWIDWDDAEHDVTPADPVALPSDHPLYILYTSGTTGNPKGVVRDTGGYAVGLSWAMRGIYDFGPGDTIFTASDVGWVVGHSFIVYGPLLAGGTTVLYEGKPVGTPDAGAFWRILSSYGAKILSTAPTALRAIKREDPELRELTKYDLSSLKAVYLAGERMDPETWHWINDGLGVPVVDHWWQTETGWPICANPLGIEQLQTKAGSTTVPMPGFEVCIVDADGNDITAPGVEGNIAIRLPLAPGALLDIWGGHERFISSYLAAFPGYYASGDAGHFDEDGYLFVMGRTDDVINVAGHRLSTGSLEEVLTMHPAVAECAVIGVHDELKGQHAAGFVALKHGEQVHREELAAELVSLVREHVGPVAAFRDVTIVERLPKTRSGKILRKTIRQIVDGEPYKIPATIEDPSVIDALIEALGRTVHAPATTQIQVAAG</sequence>
<dbReference type="FunFam" id="3.30.300.30:FF:000017">
    <property type="entry name" value="Acyl-CoA synthetase short-chain family member 3"/>
    <property type="match status" value="1"/>
</dbReference>
<dbReference type="PANTHER" id="PTHR43347:SF3">
    <property type="entry name" value="ACYL-COA SYNTHETASE SHORT-CHAIN FAMILY MEMBER 3, MITOCHONDRIAL"/>
    <property type="match status" value="1"/>
</dbReference>
<evidence type="ECO:0000313" key="6">
    <source>
        <dbReference type="Proteomes" id="UP000502677"/>
    </source>
</evidence>
<dbReference type="AlphaFoldDB" id="A0A6G7XD57"/>
<dbReference type="KEGG" id="lvi:G7068_04455"/>
<keyword evidence="6" id="KW-1185">Reference proteome</keyword>
<evidence type="ECO:0000313" key="5">
    <source>
        <dbReference type="EMBL" id="QIK62540.1"/>
    </source>
</evidence>
<dbReference type="InterPro" id="IPR032387">
    <property type="entry name" value="ACAS_N"/>
</dbReference>
<dbReference type="InterPro" id="IPR025110">
    <property type="entry name" value="AMP-bd_C"/>
</dbReference>
<accession>A0A6G7XD57</accession>
<dbReference type="Pfam" id="PF13193">
    <property type="entry name" value="AMP-binding_C"/>
    <property type="match status" value="1"/>
</dbReference>